<dbReference type="InterPro" id="IPR001959">
    <property type="entry name" value="Transposase"/>
</dbReference>
<gene>
    <name evidence="11" type="ORF">KDI_33170</name>
</gene>
<evidence type="ECO:0000256" key="5">
    <source>
        <dbReference type="ARBA" id="ARBA00022833"/>
    </source>
</evidence>
<dbReference type="Pfam" id="PF01385">
    <property type="entry name" value="OrfB_IS605"/>
    <property type="match status" value="1"/>
</dbReference>
<comment type="similarity">
    <text evidence="2">In the N-terminal section; belongs to the transposase 2 family.</text>
</comment>
<comment type="similarity">
    <text evidence="1">In the C-terminal section; belongs to the transposase 35 family.</text>
</comment>
<dbReference type="RefSeq" id="WP_172632179.1">
    <property type="nucleotide sequence ID" value="NZ_BIXY01000050.1"/>
</dbReference>
<evidence type="ECO:0000259" key="8">
    <source>
        <dbReference type="Pfam" id="PF01385"/>
    </source>
</evidence>
<organism evidence="11 12">
    <name type="scientific">Dictyobacter arantiisoli</name>
    <dbReference type="NCBI Taxonomy" id="2014874"/>
    <lineage>
        <taxon>Bacteria</taxon>
        <taxon>Bacillati</taxon>
        <taxon>Chloroflexota</taxon>
        <taxon>Ktedonobacteria</taxon>
        <taxon>Ktedonobacterales</taxon>
        <taxon>Dictyobacteraceae</taxon>
        <taxon>Dictyobacter</taxon>
    </lineage>
</organism>
<dbReference type="GO" id="GO:0003677">
    <property type="term" value="F:DNA binding"/>
    <property type="evidence" value="ECO:0007669"/>
    <property type="project" value="UniProtKB-KW"/>
</dbReference>
<dbReference type="InterPro" id="IPR051399">
    <property type="entry name" value="RNA-guided_DNA_endo/Transpos"/>
</dbReference>
<evidence type="ECO:0000259" key="9">
    <source>
        <dbReference type="Pfam" id="PF07282"/>
    </source>
</evidence>
<dbReference type="GO" id="GO:0046872">
    <property type="term" value="F:metal ion binding"/>
    <property type="evidence" value="ECO:0007669"/>
    <property type="project" value="UniProtKB-KW"/>
</dbReference>
<keyword evidence="7" id="KW-0233">DNA recombination</keyword>
<dbReference type="InterPro" id="IPR010095">
    <property type="entry name" value="Cas12f1-like_TNB"/>
</dbReference>
<name>A0A5A5TFA8_9CHLR</name>
<evidence type="ECO:0000313" key="12">
    <source>
        <dbReference type="Proteomes" id="UP000322530"/>
    </source>
</evidence>
<keyword evidence="12" id="KW-1185">Reference proteome</keyword>
<comment type="caution">
    <text evidence="11">The sequence shown here is derived from an EMBL/GenBank/DDBJ whole genome shotgun (WGS) entry which is preliminary data.</text>
</comment>
<dbReference type="GO" id="GO:0032196">
    <property type="term" value="P:transposition"/>
    <property type="evidence" value="ECO:0007669"/>
    <property type="project" value="UniProtKB-KW"/>
</dbReference>
<accession>A0A5A5TFA8</accession>
<dbReference type="AlphaFoldDB" id="A0A5A5TFA8"/>
<feature type="domain" description="Probable transposase IS891/IS1136/IS1341" evidence="8">
    <location>
        <begin position="172"/>
        <end position="278"/>
    </location>
</feature>
<evidence type="ECO:0000256" key="6">
    <source>
        <dbReference type="ARBA" id="ARBA00023125"/>
    </source>
</evidence>
<dbReference type="PANTHER" id="PTHR30405">
    <property type="entry name" value="TRANSPOSASE"/>
    <property type="match status" value="1"/>
</dbReference>
<reference evidence="11 12" key="1">
    <citation type="submission" date="2019-01" db="EMBL/GenBank/DDBJ databases">
        <title>Draft genome sequence of Dictyobacter sp. Uno17.</title>
        <authorList>
            <person name="Wang C.M."/>
            <person name="Zheng Y."/>
            <person name="Sakai Y."/>
            <person name="Abe K."/>
            <person name="Yokota A."/>
            <person name="Yabe S."/>
        </authorList>
    </citation>
    <scope>NUCLEOTIDE SEQUENCE [LARGE SCALE GENOMIC DNA]</scope>
    <source>
        <strain evidence="11 12">Uno17</strain>
    </source>
</reference>
<dbReference type="PANTHER" id="PTHR30405:SF25">
    <property type="entry name" value="RNA-GUIDED DNA ENDONUCLEASE INSQ-RELATED"/>
    <property type="match status" value="1"/>
</dbReference>
<feature type="domain" description="Cas12f1-like TNB" evidence="9">
    <location>
        <begin position="290"/>
        <end position="357"/>
    </location>
</feature>
<proteinExistence type="inferred from homology"/>
<dbReference type="NCBIfam" id="NF040570">
    <property type="entry name" value="guided_TnpB"/>
    <property type="match status" value="1"/>
</dbReference>
<keyword evidence="6" id="KW-0238">DNA-binding</keyword>
<evidence type="ECO:0000256" key="1">
    <source>
        <dbReference type="ARBA" id="ARBA00008761"/>
    </source>
</evidence>
<keyword evidence="5" id="KW-0862">Zinc</keyword>
<dbReference type="EMBL" id="BIXY01000050">
    <property type="protein sequence ID" value="GCF09753.1"/>
    <property type="molecule type" value="Genomic_DNA"/>
</dbReference>
<evidence type="ECO:0000259" key="10">
    <source>
        <dbReference type="Pfam" id="PF12323"/>
    </source>
</evidence>
<dbReference type="NCBIfam" id="TIGR01766">
    <property type="entry name" value="IS200/IS605 family accessory protein TnpB-like domain"/>
    <property type="match status" value="1"/>
</dbReference>
<keyword evidence="4" id="KW-0479">Metal-binding</keyword>
<evidence type="ECO:0000256" key="3">
    <source>
        <dbReference type="ARBA" id="ARBA00022578"/>
    </source>
</evidence>
<dbReference type="Pfam" id="PF12323">
    <property type="entry name" value="HTH_OrfB_IS605"/>
    <property type="match status" value="1"/>
</dbReference>
<sequence>MVKRAYKYRFYPTNEQARNLAQTFGCCRFVYNSALATRKRAYFDHQRKIKTSELSASVTALKQEKGMAWLRDVSSVPLQQALRHLDSAYKNFFEGRAKYPTFKKKHKGQSATYTDNAFTWRDGRLILAKQKDPLDIVWSRPLPENARISSVTVSKDPAGRSFISLLVDEWIEPLPMTEKVVGVDLGLTSLLITSDGETIANPKHFHRYEKKLARVQRRHAKKKKGSKNRDKAWRKVARLHARIADTRRDYQHKVTTRLIRENQVICLEDLYVAGMLKNHCLAKAISDVGWGEIRRQLEYKAAWYGRSVVIIDRWEASSKTCSACEYTLDSLTLDVREWVCPACGVCHDRDINAAHNILAAGLAVVAACGENVRPATSKGAEAVLNEAGRLSS</sequence>
<evidence type="ECO:0000256" key="2">
    <source>
        <dbReference type="ARBA" id="ARBA00011044"/>
    </source>
</evidence>
<protein>
    <submittedName>
        <fullName evidence="11">Transposase</fullName>
    </submittedName>
</protein>
<dbReference type="Proteomes" id="UP000322530">
    <property type="component" value="Unassembled WGS sequence"/>
</dbReference>
<dbReference type="Pfam" id="PF07282">
    <property type="entry name" value="Cas12f1-like_TNB"/>
    <property type="match status" value="1"/>
</dbReference>
<evidence type="ECO:0000256" key="7">
    <source>
        <dbReference type="ARBA" id="ARBA00023172"/>
    </source>
</evidence>
<feature type="domain" description="Transposase putative helix-turn-helix" evidence="10">
    <location>
        <begin position="1"/>
        <end position="42"/>
    </location>
</feature>
<dbReference type="InterPro" id="IPR021027">
    <property type="entry name" value="Transposase_put_HTH"/>
</dbReference>
<dbReference type="GO" id="GO:0006310">
    <property type="term" value="P:DNA recombination"/>
    <property type="evidence" value="ECO:0007669"/>
    <property type="project" value="UniProtKB-KW"/>
</dbReference>
<keyword evidence="3" id="KW-0815">Transposition</keyword>
<evidence type="ECO:0000313" key="11">
    <source>
        <dbReference type="EMBL" id="GCF09753.1"/>
    </source>
</evidence>
<evidence type="ECO:0000256" key="4">
    <source>
        <dbReference type="ARBA" id="ARBA00022723"/>
    </source>
</evidence>